<feature type="domain" description="Tetrahydrofolate dehydrogenase/cyclohydrolase NAD(P)-binding" evidence="2">
    <location>
        <begin position="2"/>
        <end position="75"/>
    </location>
</feature>
<dbReference type="EC" id="3.5.4.9" evidence="1"/>
<dbReference type="Pfam" id="PF02882">
    <property type="entry name" value="THF_DHG_CYH_C"/>
    <property type="match status" value="1"/>
</dbReference>
<evidence type="ECO:0000256" key="1">
    <source>
        <dbReference type="ARBA" id="ARBA00012776"/>
    </source>
</evidence>
<evidence type="ECO:0000259" key="2">
    <source>
        <dbReference type="Pfam" id="PF02882"/>
    </source>
</evidence>
<dbReference type="AlphaFoldDB" id="X1AQ60"/>
<sequence length="80" mass="8434">DGVIVIDIGINRVPVTDASGNPVLNEKGKPKKKTVGDVDFETVKEKASVITPVPGGVGPMTTTMLLYNTVESAKRIAARK</sequence>
<proteinExistence type="predicted"/>
<dbReference type="GO" id="GO:0005829">
    <property type="term" value="C:cytosol"/>
    <property type="evidence" value="ECO:0007669"/>
    <property type="project" value="TreeGrafter"/>
</dbReference>
<dbReference type="EMBL" id="BART01010084">
    <property type="protein sequence ID" value="GAG84900.1"/>
    <property type="molecule type" value="Genomic_DNA"/>
</dbReference>
<dbReference type="InterPro" id="IPR020631">
    <property type="entry name" value="THF_DH/CycHdrlase_NAD-bd_dom"/>
</dbReference>
<dbReference type="GO" id="GO:0004477">
    <property type="term" value="F:methenyltetrahydrofolate cyclohydrolase activity"/>
    <property type="evidence" value="ECO:0007669"/>
    <property type="project" value="UniProtKB-EC"/>
</dbReference>
<organism evidence="3">
    <name type="scientific">marine sediment metagenome</name>
    <dbReference type="NCBI Taxonomy" id="412755"/>
    <lineage>
        <taxon>unclassified sequences</taxon>
        <taxon>metagenomes</taxon>
        <taxon>ecological metagenomes</taxon>
    </lineage>
</organism>
<protein>
    <recommendedName>
        <fullName evidence="1">methenyltetrahydrofolate cyclohydrolase</fullName>
        <ecNumber evidence="1">3.5.4.9</ecNumber>
    </recommendedName>
</protein>
<dbReference type="GO" id="GO:0035999">
    <property type="term" value="P:tetrahydrofolate interconversion"/>
    <property type="evidence" value="ECO:0007669"/>
    <property type="project" value="TreeGrafter"/>
</dbReference>
<feature type="non-terminal residue" evidence="3">
    <location>
        <position position="1"/>
    </location>
</feature>
<dbReference type="GO" id="GO:0004488">
    <property type="term" value="F:methylenetetrahydrofolate dehydrogenase (NADP+) activity"/>
    <property type="evidence" value="ECO:0007669"/>
    <property type="project" value="InterPro"/>
</dbReference>
<accession>X1AQ60</accession>
<dbReference type="PANTHER" id="PTHR48099:SF5">
    <property type="entry name" value="C-1-TETRAHYDROFOLATE SYNTHASE, CYTOPLASMIC"/>
    <property type="match status" value="1"/>
</dbReference>
<dbReference type="InterPro" id="IPR036291">
    <property type="entry name" value="NAD(P)-bd_dom_sf"/>
</dbReference>
<gene>
    <name evidence="3" type="ORF">S01H4_22104</name>
</gene>
<dbReference type="SUPFAM" id="SSF51735">
    <property type="entry name" value="NAD(P)-binding Rossmann-fold domains"/>
    <property type="match status" value="1"/>
</dbReference>
<dbReference type="PANTHER" id="PTHR48099">
    <property type="entry name" value="C-1-TETRAHYDROFOLATE SYNTHASE, CYTOPLASMIC-RELATED"/>
    <property type="match status" value="1"/>
</dbReference>
<comment type="caution">
    <text evidence="3">The sequence shown here is derived from an EMBL/GenBank/DDBJ whole genome shotgun (WGS) entry which is preliminary data.</text>
</comment>
<dbReference type="Gene3D" id="3.40.50.720">
    <property type="entry name" value="NAD(P)-binding Rossmann-like Domain"/>
    <property type="match status" value="1"/>
</dbReference>
<evidence type="ECO:0000313" key="3">
    <source>
        <dbReference type="EMBL" id="GAG84900.1"/>
    </source>
</evidence>
<reference evidence="3" key="1">
    <citation type="journal article" date="2014" name="Front. Microbiol.">
        <title>High frequency of phylogenetically diverse reductive dehalogenase-homologous genes in deep subseafloor sedimentary metagenomes.</title>
        <authorList>
            <person name="Kawai M."/>
            <person name="Futagami T."/>
            <person name="Toyoda A."/>
            <person name="Takaki Y."/>
            <person name="Nishi S."/>
            <person name="Hori S."/>
            <person name="Arai W."/>
            <person name="Tsubouchi T."/>
            <person name="Morono Y."/>
            <person name="Uchiyama I."/>
            <person name="Ito T."/>
            <person name="Fujiyama A."/>
            <person name="Inagaki F."/>
            <person name="Takami H."/>
        </authorList>
    </citation>
    <scope>NUCLEOTIDE SEQUENCE</scope>
    <source>
        <strain evidence="3">Expedition CK06-06</strain>
    </source>
</reference>
<name>X1AQ60_9ZZZZ</name>